<dbReference type="Gene3D" id="1.20.900.10">
    <property type="entry name" value="Dbl homology (DH) domain"/>
    <property type="match status" value="1"/>
</dbReference>
<evidence type="ECO:0000313" key="4">
    <source>
        <dbReference type="Proteomes" id="UP000649328"/>
    </source>
</evidence>
<accession>A0A8H7GWR8</accession>
<proteinExistence type="predicted"/>
<evidence type="ECO:0000259" key="2">
    <source>
        <dbReference type="PROSITE" id="PS50010"/>
    </source>
</evidence>
<keyword evidence="4" id="KW-1185">Reference proteome</keyword>
<name>A0A8H7GWR8_9ASCO</name>
<feature type="domain" description="DH" evidence="2">
    <location>
        <begin position="420"/>
        <end position="602"/>
    </location>
</feature>
<reference evidence="3" key="1">
    <citation type="submission" date="2020-10" db="EMBL/GenBank/DDBJ databases">
        <title>The Whole-Genome Sequence of Metschnikowia persimmonesis, a Novel Endophytic Yeast Species Isolated from Medicinal Plant Diospyros kaki Thumb.</title>
        <authorList>
            <person name="Rahmat E."/>
            <person name="Kang Y."/>
        </authorList>
    </citation>
    <scope>NUCLEOTIDE SEQUENCE</scope>
    <source>
        <strain evidence="3">KIOM G15050</strain>
    </source>
</reference>
<feature type="compositionally biased region" description="Polar residues" evidence="1">
    <location>
        <begin position="131"/>
        <end position="155"/>
    </location>
</feature>
<dbReference type="InterPro" id="IPR035899">
    <property type="entry name" value="DBL_dom_sf"/>
</dbReference>
<dbReference type="Pfam" id="PF00621">
    <property type="entry name" value="RhoGEF"/>
    <property type="match status" value="1"/>
</dbReference>
<organism evidence="3 4">
    <name type="scientific">Metschnikowia pulcherrima</name>
    <dbReference type="NCBI Taxonomy" id="27326"/>
    <lineage>
        <taxon>Eukaryota</taxon>
        <taxon>Fungi</taxon>
        <taxon>Dikarya</taxon>
        <taxon>Ascomycota</taxon>
        <taxon>Saccharomycotina</taxon>
        <taxon>Pichiomycetes</taxon>
        <taxon>Metschnikowiaceae</taxon>
        <taxon>Metschnikowia</taxon>
    </lineage>
</organism>
<feature type="region of interest" description="Disordered" evidence="1">
    <location>
        <begin position="129"/>
        <end position="182"/>
    </location>
</feature>
<dbReference type="OrthoDB" id="8059989at2759"/>
<dbReference type="InterPro" id="IPR000219">
    <property type="entry name" value="DH_dom"/>
</dbReference>
<dbReference type="Proteomes" id="UP000649328">
    <property type="component" value="Unassembled WGS sequence"/>
</dbReference>
<evidence type="ECO:0000256" key="1">
    <source>
        <dbReference type="SAM" id="MobiDB-lite"/>
    </source>
</evidence>
<gene>
    <name evidence="3" type="ORF">HF325_002388</name>
</gene>
<feature type="region of interest" description="Disordered" evidence="1">
    <location>
        <begin position="286"/>
        <end position="309"/>
    </location>
</feature>
<dbReference type="GO" id="GO:0005085">
    <property type="term" value="F:guanyl-nucleotide exchange factor activity"/>
    <property type="evidence" value="ECO:0007669"/>
    <property type="project" value="InterPro"/>
</dbReference>
<comment type="caution">
    <text evidence="3">The sequence shown here is derived from an EMBL/GenBank/DDBJ whole genome shotgun (WGS) entry which is preliminary data.</text>
</comment>
<dbReference type="SUPFAM" id="SSF48065">
    <property type="entry name" value="DBL homology domain (DH-domain)"/>
    <property type="match status" value="1"/>
</dbReference>
<dbReference type="EMBL" id="JACBPP010000003">
    <property type="protein sequence ID" value="KAF8003143.1"/>
    <property type="molecule type" value="Genomic_DNA"/>
</dbReference>
<protein>
    <recommendedName>
        <fullName evidence="2">DH domain-containing protein</fullName>
    </recommendedName>
</protein>
<evidence type="ECO:0000313" key="3">
    <source>
        <dbReference type="EMBL" id="KAF8003143.1"/>
    </source>
</evidence>
<dbReference type="AlphaFoldDB" id="A0A8H7GWR8"/>
<dbReference type="PROSITE" id="PS50010">
    <property type="entry name" value="DH_2"/>
    <property type="match status" value="1"/>
</dbReference>
<feature type="compositionally biased region" description="Acidic residues" evidence="1">
    <location>
        <begin position="173"/>
        <end position="182"/>
    </location>
</feature>
<sequence>MAKLGKYTTKLTLPGEFIPRSTSPVRNKPVVVRLLLGERVKLLAPDKAPSRNRTLSNPWDSACRLIKTIPGTLHSLDAGFGYERRARSVIRVPDSPKEAASEKPAQAVSPIKKMTGSYDALSLHESIPGAESSSVVHTQTKGINETPKSPDQNNVPELKKTEPDSAINVTGPEEPEEPEDLEPCNIELPKTIPSPKAIGLESRALGLNPNDEINRDRLNSGAISIAKLNFSFMPSPAGKNNLLHQIRTRTLSESPLVPDFAQPLDSTGHESESNLNVVDPLSADADVSGVAEPPESLLQEQVPPNSELPANLESPRMNHDLESPQMNLSLDLESPVDTSPAGIDILRDLDLSSNLDLIRAYEPPKLPEELTQDDPEVHIEASPGLLKSSAESNISQWLTSPQALILFLPGDMAEAQTRVQINYTISEVVQSEYAYVKSLLLLGNFFIEPLLMKCTGLKITCTPLLNMEVVIKSFRDKHERFLAHVSAEKDIDVLAREMTEVVSEPSYGRYAACAELLLYLVNVQTPPFVLSYIQNLQAFLERNQPGERRMDLSLLLLLQKPMGRIAKYRLFLGALAKLCPENGAISTAMARVNGRLAEINAEIHDNKERQGVLESVALWLDLTDVPVPVYQFYGLINLLGLCTVLYLVPTRRGTPEPVLKECNLLLHDNHVILADAKFLKPLFVLSFDNCQMVAEASDSVGGLYSDDPLASKIVFELGNCQYEVMLISSTQAGHEAILRACAEMLPEPLEYDCLSDLDCYVGPSLAQFDLDLENSDALQGRSSTCYFRQVFRVDTNPAASRFNAMGRFFRGFSRQR</sequence>